<comment type="catalytic activity">
    <reaction evidence="12">
        <text>fluoride(in) = fluoride(out)</text>
        <dbReference type="Rhea" id="RHEA:76159"/>
        <dbReference type="ChEBI" id="CHEBI:17051"/>
    </reaction>
    <physiologicalReaction direction="left-to-right" evidence="12">
        <dbReference type="Rhea" id="RHEA:76160"/>
    </physiologicalReaction>
</comment>
<keyword evidence="8 14" id="KW-0406">Ion transport</keyword>
<organism evidence="15 16">
    <name type="scientific">Halalkalibacter kiskunsagensis</name>
    <dbReference type="NCBI Taxonomy" id="1548599"/>
    <lineage>
        <taxon>Bacteria</taxon>
        <taxon>Bacillati</taxon>
        <taxon>Bacillota</taxon>
        <taxon>Bacilli</taxon>
        <taxon>Bacillales</taxon>
        <taxon>Bacillaceae</taxon>
        <taxon>Halalkalibacter</taxon>
    </lineage>
</organism>
<evidence type="ECO:0000256" key="2">
    <source>
        <dbReference type="ARBA" id="ARBA00022448"/>
    </source>
</evidence>
<evidence type="ECO:0000256" key="13">
    <source>
        <dbReference type="ARBA" id="ARBA00049940"/>
    </source>
</evidence>
<keyword evidence="5 14" id="KW-0479">Metal-binding</keyword>
<feature type="binding site" evidence="14">
    <location>
        <position position="77"/>
    </location>
    <ligand>
        <name>Na(+)</name>
        <dbReference type="ChEBI" id="CHEBI:29101"/>
        <note>structural</note>
    </ligand>
</feature>
<keyword evidence="9 14" id="KW-0472">Membrane</keyword>
<dbReference type="EMBL" id="JBHLUX010000076">
    <property type="protein sequence ID" value="MFC0472412.1"/>
    <property type="molecule type" value="Genomic_DNA"/>
</dbReference>
<proteinExistence type="inferred from homology"/>
<keyword evidence="7 14" id="KW-0915">Sodium</keyword>
<sequence>MLKVELGKNIVAIAIGAAIGTSLRYYLNLYTLATGYPIGTLIENLSGSLLLGFLTGWFTFKIPRNWVKAGLGVGLCGGFTTMSTLASDSIFLFLEHSWWLSAVYLAASVFGGVICALFGYLIGQKLGKRKVLQREKIG</sequence>
<dbReference type="PANTHER" id="PTHR28259">
    <property type="entry name" value="FLUORIDE EXPORT PROTEIN 1-RELATED"/>
    <property type="match status" value="1"/>
</dbReference>
<feature type="binding site" evidence="14">
    <location>
        <position position="80"/>
    </location>
    <ligand>
        <name>Na(+)</name>
        <dbReference type="ChEBI" id="CHEBI:29101"/>
        <note>structural</note>
    </ligand>
</feature>
<gene>
    <name evidence="14" type="primary">fluC</name>
    <name evidence="14" type="synonym">crcB</name>
    <name evidence="15" type="ORF">ACFFHM_18470</name>
</gene>
<dbReference type="RefSeq" id="WP_335963710.1">
    <property type="nucleotide sequence ID" value="NZ_JAXBLX010000060.1"/>
</dbReference>
<evidence type="ECO:0000256" key="9">
    <source>
        <dbReference type="ARBA" id="ARBA00023136"/>
    </source>
</evidence>
<keyword evidence="10 14" id="KW-0407">Ion channel</keyword>
<dbReference type="PANTHER" id="PTHR28259:SF16">
    <property type="entry name" value="FLUORIDE-SPECIFIC ION CHANNEL FLUC 2"/>
    <property type="match status" value="1"/>
</dbReference>
<reference evidence="15 16" key="1">
    <citation type="submission" date="2024-09" db="EMBL/GenBank/DDBJ databases">
        <authorList>
            <person name="Sun Q."/>
            <person name="Mori K."/>
        </authorList>
    </citation>
    <scope>NUCLEOTIDE SEQUENCE [LARGE SCALE GENOMIC DNA]</scope>
    <source>
        <strain evidence="15 16">NCAIM B.02610</strain>
    </source>
</reference>
<keyword evidence="3 14" id="KW-1003">Cell membrane</keyword>
<evidence type="ECO:0000256" key="10">
    <source>
        <dbReference type="ARBA" id="ARBA00023303"/>
    </source>
</evidence>
<evidence type="ECO:0000256" key="5">
    <source>
        <dbReference type="ARBA" id="ARBA00022723"/>
    </source>
</evidence>
<comment type="similarity">
    <text evidence="11 14">Belongs to the fluoride channel Fluc/FEX (TC 1.A.43) family.</text>
</comment>
<evidence type="ECO:0000313" key="16">
    <source>
        <dbReference type="Proteomes" id="UP001589838"/>
    </source>
</evidence>
<evidence type="ECO:0000256" key="4">
    <source>
        <dbReference type="ARBA" id="ARBA00022692"/>
    </source>
</evidence>
<feature type="transmembrane region" description="Helical" evidence="14">
    <location>
        <begin position="9"/>
        <end position="27"/>
    </location>
</feature>
<dbReference type="HAMAP" id="MF_00454">
    <property type="entry name" value="FluC"/>
    <property type="match status" value="1"/>
</dbReference>
<dbReference type="InterPro" id="IPR003691">
    <property type="entry name" value="FluC"/>
</dbReference>
<comment type="caution">
    <text evidence="15">The sequence shown here is derived from an EMBL/GenBank/DDBJ whole genome shotgun (WGS) entry which is preliminary data.</text>
</comment>
<feature type="transmembrane region" description="Helical" evidence="14">
    <location>
        <begin position="66"/>
        <end position="86"/>
    </location>
</feature>
<evidence type="ECO:0000256" key="1">
    <source>
        <dbReference type="ARBA" id="ARBA00004651"/>
    </source>
</evidence>
<protein>
    <recommendedName>
        <fullName evidence="14">Fluoride-specific ion channel FluC</fullName>
    </recommendedName>
</protein>
<keyword evidence="6 14" id="KW-1133">Transmembrane helix</keyword>
<evidence type="ECO:0000256" key="14">
    <source>
        <dbReference type="HAMAP-Rule" id="MF_00454"/>
    </source>
</evidence>
<comment type="function">
    <text evidence="13 14">Fluoride-specific ion channel. Important for reducing fluoride concentration in the cell, thus reducing its toxicity.</text>
</comment>
<dbReference type="Proteomes" id="UP001589838">
    <property type="component" value="Unassembled WGS sequence"/>
</dbReference>
<keyword evidence="4 14" id="KW-0812">Transmembrane</keyword>
<comment type="activity regulation">
    <text evidence="14">Na(+) is not transported, but it plays an essential structural role and its presence is essential for fluoride channel function.</text>
</comment>
<keyword evidence="16" id="KW-1185">Reference proteome</keyword>
<keyword evidence="2 14" id="KW-0813">Transport</keyword>
<evidence type="ECO:0000256" key="11">
    <source>
        <dbReference type="ARBA" id="ARBA00035120"/>
    </source>
</evidence>
<evidence type="ECO:0000256" key="7">
    <source>
        <dbReference type="ARBA" id="ARBA00023053"/>
    </source>
</evidence>
<evidence type="ECO:0000256" key="6">
    <source>
        <dbReference type="ARBA" id="ARBA00022989"/>
    </source>
</evidence>
<evidence type="ECO:0000256" key="8">
    <source>
        <dbReference type="ARBA" id="ARBA00023065"/>
    </source>
</evidence>
<dbReference type="Pfam" id="PF02537">
    <property type="entry name" value="CRCB"/>
    <property type="match status" value="1"/>
</dbReference>
<feature type="transmembrane region" description="Helical" evidence="14">
    <location>
        <begin position="33"/>
        <end position="54"/>
    </location>
</feature>
<evidence type="ECO:0000256" key="12">
    <source>
        <dbReference type="ARBA" id="ARBA00035585"/>
    </source>
</evidence>
<evidence type="ECO:0000256" key="3">
    <source>
        <dbReference type="ARBA" id="ARBA00022475"/>
    </source>
</evidence>
<evidence type="ECO:0000313" key="15">
    <source>
        <dbReference type="EMBL" id="MFC0472412.1"/>
    </source>
</evidence>
<accession>A0ABV6KHG5</accession>
<comment type="subcellular location">
    <subcellularLocation>
        <location evidence="1 14">Cell membrane</location>
        <topology evidence="1 14">Multi-pass membrane protein</topology>
    </subcellularLocation>
</comment>
<name>A0ABV6KHG5_9BACI</name>
<feature type="transmembrane region" description="Helical" evidence="14">
    <location>
        <begin position="98"/>
        <end position="122"/>
    </location>
</feature>